<dbReference type="EMBL" id="AP009493">
    <property type="protein sequence ID" value="BAG17397.1"/>
    <property type="molecule type" value="Genomic_DNA"/>
</dbReference>
<proteinExistence type="predicted"/>
<evidence type="ECO:0000313" key="1">
    <source>
        <dbReference type="EMBL" id="BAG17397.1"/>
    </source>
</evidence>
<protein>
    <recommendedName>
        <fullName evidence="3">SAM-dependent methyltransferase</fullName>
    </recommendedName>
</protein>
<evidence type="ECO:0000313" key="2">
    <source>
        <dbReference type="Proteomes" id="UP000001685"/>
    </source>
</evidence>
<dbReference type="Proteomes" id="UP000001685">
    <property type="component" value="Chromosome"/>
</dbReference>
<dbReference type="AlphaFoldDB" id="B1VRH9"/>
<evidence type="ECO:0008006" key="3">
    <source>
        <dbReference type="Google" id="ProtNLM"/>
    </source>
</evidence>
<dbReference type="KEGG" id="sgr:SGR_568"/>
<dbReference type="RefSeq" id="WP_012377891.1">
    <property type="nucleotide sequence ID" value="NC_010572.1"/>
</dbReference>
<name>B1VRH9_STRGG</name>
<sequence length="54" mass="5715">MFGYGPGAFDDAWSGITADELGAGFPGWRLVDVTPGTNPVPTFWFTLRRGAAPA</sequence>
<reference evidence="2" key="1">
    <citation type="journal article" date="2008" name="J. Bacteriol.">
        <title>Genome sequence of the streptomycin-producing microorganism Streptomyces griseus IFO 13350.</title>
        <authorList>
            <person name="Ohnishi Y."/>
            <person name="Ishikawa J."/>
            <person name="Hara H."/>
            <person name="Suzuki H."/>
            <person name="Ikenoya M."/>
            <person name="Ikeda H."/>
            <person name="Yamashita A."/>
            <person name="Hattori M."/>
            <person name="Horinouchi S."/>
        </authorList>
    </citation>
    <scope>NUCLEOTIDE SEQUENCE [LARGE SCALE GENOMIC DNA]</scope>
    <source>
        <strain evidence="2">JCM 4626 / NBRC 13350</strain>
    </source>
</reference>
<dbReference type="HOGENOM" id="CLU_3048437_0_0_11"/>
<organism evidence="1 2">
    <name type="scientific">Streptomyces griseus subsp. griseus (strain JCM 4626 / CBS 651.72 / NBRC 13350 / KCC S-0626 / ISP 5235)</name>
    <dbReference type="NCBI Taxonomy" id="455632"/>
    <lineage>
        <taxon>Bacteria</taxon>
        <taxon>Bacillati</taxon>
        <taxon>Actinomycetota</taxon>
        <taxon>Actinomycetes</taxon>
        <taxon>Kitasatosporales</taxon>
        <taxon>Streptomycetaceae</taxon>
        <taxon>Streptomyces</taxon>
    </lineage>
</organism>
<accession>B1VRH9</accession>
<gene>
    <name evidence="1" type="ordered locus">SGR_568</name>
</gene>